<evidence type="ECO:0000313" key="2">
    <source>
        <dbReference type="EMBL" id="RZS64031.1"/>
    </source>
</evidence>
<dbReference type="PIRSF" id="PIRSF005028">
    <property type="entry name" value="KhtT"/>
    <property type="match status" value="1"/>
</dbReference>
<dbReference type="Pfam" id="PF25991">
    <property type="entry name" value="KhtT_N"/>
    <property type="match status" value="1"/>
</dbReference>
<dbReference type="AlphaFoldDB" id="A0A4Q7M8U1"/>
<dbReference type="GO" id="GO:0006813">
    <property type="term" value="P:potassium ion transport"/>
    <property type="evidence" value="ECO:0007669"/>
    <property type="project" value="InterPro"/>
</dbReference>
<evidence type="ECO:0000259" key="1">
    <source>
        <dbReference type="PROSITE" id="PS51202"/>
    </source>
</evidence>
<dbReference type="SUPFAM" id="SSF116726">
    <property type="entry name" value="TrkA C-terminal domain-like"/>
    <property type="match status" value="1"/>
</dbReference>
<dbReference type="InterPro" id="IPR006037">
    <property type="entry name" value="RCK_C"/>
</dbReference>
<dbReference type="InterPro" id="IPR058776">
    <property type="entry name" value="KhtT-like_N"/>
</dbReference>
<protein>
    <submittedName>
        <fullName evidence="2">Potassium/proton antiporter regulatory subunit (CPA2 family)</fullName>
    </submittedName>
</protein>
<accession>A0A4Q7M8U1</accession>
<dbReference type="InterPro" id="IPR050144">
    <property type="entry name" value="AAE_transporter"/>
</dbReference>
<dbReference type="Gene3D" id="3.30.70.1450">
    <property type="entry name" value="Regulator of K+ conductance, C-terminal domain"/>
    <property type="match status" value="1"/>
</dbReference>
<name>A0A4Q7M8U1_9MICO</name>
<dbReference type="PANTHER" id="PTHR30445">
    <property type="entry name" value="K(+)_H(+) ANTIPORTER SUBUNIT KHTT"/>
    <property type="match status" value="1"/>
</dbReference>
<dbReference type="InterPro" id="IPR036721">
    <property type="entry name" value="RCK_C_sf"/>
</dbReference>
<dbReference type="PROSITE" id="PS51202">
    <property type="entry name" value="RCK_C"/>
    <property type="match status" value="1"/>
</dbReference>
<dbReference type="EMBL" id="SGWY01000003">
    <property type="protein sequence ID" value="RZS64031.1"/>
    <property type="molecule type" value="Genomic_DNA"/>
</dbReference>
<feature type="domain" description="RCK C-terminal" evidence="1">
    <location>
        <begin position="90"/>
        <end position="174"/>
    </location>
</feature>
<evidence type="ECO:0000313" key="3">
    <source>
        <dbReference type="Proteomes" id="UP000293289"/>
    </source>
</evidence>
<sequence>MPETPSGGVTIALVGIHIEKVDLPGIGIRHDLVTEGGRRISVVSHRDGERDLGVFDVDDPDACRDSIPLNDDEAAALADVLGASVMLSRLTSLSDETAGLYTEQIALPTDSPYLNRTLGDTKARTRTHASIVAIVRDREIIPSPTPAEPLRAGDVIVAVGTREGLDGVARLLSTGPG</sequence>
<keyword evidence="3" id="KW-1185">Reference proteome</keyword>
<dbReference type="PANTHER" id="PTHR30445:SF8">
    <property type="entry name" value="K(+)_H(+) ANTIPORTER SUBUNIT KHTT"/>
    <property type="match status" value="1"/>
</dbReference>
<reference evidence="2 3" key="1">
    <citation type="submission" date="2019-02" db="EMBL/GenBank/DDBJ databases">
        <title>Genomic Encyclopedia of Type Strains, Phase IV (KMG-IV): sequencing the most valuable type-strain genomes for metagenomic binning, comparative biology and taxonomic classification.</title>
        <authorList>
            <person name="Goeker M."/>
        </authorList>
    </citation>
    <scope>NUCLEOTIDE SEQUENCE [LARGE SCALE GENOMIC DNA]</scope>
    <source>
        <strain evidence="2 3">DSM 43045</strain>
    </source>
</reference>
<dbReference type="InterPro" id="IPR026278">
    <property type="entry name" value="KhtT"/>
</dbReference>
<proteinExistence type="predicted"/>
<dbReference type="Pfam" id="PF02080">
    <property type="entry name" value="TrkA_C"/>
    <property type="match status" value="1"/>
</dbReference>
<organism evidence="2 3">
    <name type="scientific">Agromyces ramosus</name>
    <dbReference type="NCBI Taxonomy" id="33879"/>
    <lineage>
        <taxon>Bacteria</taxon>
        <taxon>Bacillati</taxon>
        <taxon>Actinomycetota</taxon>
        <taxon>Actinomycetes</taxon>
        <taxon>Micrococcales</taxon>
        <taxon>Microbacteriaceae</taxon>
        <taxon>Agromyces</taxon>
    </lineage>
</organism>
<gene>
    <name evidence="2" type="ORF">EV187_2404</name>
</gene>
<dbReference type="GO" id="GO:0008324">
    <property type="term" value="F:monoatomic cation transmembrane transporter activity"/>
    <property type="evidence" value="ECO:0007669"/>
    <property type="project" value="InterPro"/>
</dbReference>
<comment type="caution">
    <text evidence="2">The sequence shown here is derived from an EMBL/GenBank/DDBJ whole genome shotgun (WGS) entry which is preliminary data.</text>
</comment>
<dbReference type="Proteomes" id="UP000293289">
    <property type="component" value="Unassembled WGS sequence"/>
</dbReference>